<feature type="chain" id="PRO_5041970754" evidence="1">
    <location>
        <begin position="22"/>
        <end position="284"/>
    </location>
</feature>
<name>A0AAD6J3A5_DREDA</name>
<accession>A0AAD6J3A5</accession>
<reference evidence="2" key="1">
    <citation type="submission" date="2023-01" db="EMBL/GenBank/DDBJ databases">
        <title>The chitinases involved in constricting ring structure development in the nematode-trapping fungus Drechslerella dactyloides.</title>
        <authorList>
            <person name="Wang R."/>
            <person name="Zhang L."/>
            <person name="Tang P."/>
            <person name="Li S."/>
            <person name="Liang L."/>
        </authorList>
    </citation>
    <scope>NUCLEOTIDE SEQUENCE</scope>
    <source>
        <strain evidence="2">YMF1.00031</strain>
    </source>
</reference>
<feature type="signal peptide" evidence="1">
    <location>
        <begin position="1"/>
        <end position="21"/>
    </location>
</feature>
<organism evidence="2 3">
    <name type="scientific">Drechslerella dactyloides</name>
    <name type="common">Nematode-trapping fungus</name>
    <name type="synonym">Arthrobotrys dactyloides</name>
    <dbReference type="NCBI Taxonomy" id="74499"/>
    <lineage>
        <taxon>Eukaryota</taxon>
        <taxon>Fungi</taxon>
        <taxon>Dikarya</taxon>
        <taxon>Ascomycota</taxon>
        <taxon>Pezizomycotina</taxon>
        <taxon>Orbiliomycetes</taxon>
        <taxon>Orbiliales</taxon>
        <taxon>Orbiliaceae</taxon>
        <taxon>Drechslerella</taxon>
    </lineage>
</organism>
<dbReference type="Proteomes" id="UP001221413">
    <property type="component" value="Unassembled WGS sequence"/>
</dbReference>
<proteinExistence type="predicted"/>
<comment type="caution">
    <text evidence="2">The sequence shown here is derived from an EMBL/GenBank/DDBJ whole genome shotgun (WGS) entry which is preliminary data.</text>
</comment>
<evidence type="ECO:0000313" key="2">
    <source>
        <dbReference type="EMBL" id="KAJ6263658.1"/>
    </source>
</evidence>
<keyword evidence="1" id="KW-0732">Signal</keyword>
<sequence length="284" mass="29890">MPLRISAALLGLLATLDLTTAYSIGWGNWDELTTIAYTPVPTTLDPANPPCNPLPNPPGDTLEIFVRASLIDTPVPPYIAIYGSPPTPNAACSPGTLEAIYAFDTSAFDQMQGGWVQSFNTARWQEIYPDAGPLTPVKELIAYFNLAPGDILVPAPDAPGPVKWQRDSKTVFVAPWDYVPVASMGSFGGGQPSQTDEIMDDGTVSNNMNVGEMMGGGMNVGGSSMMQMPAGNMGAWVGGAAGGGMWQQIGPGEMQEGMEEEIDINAGTMQPDYSSGFNANPYGG</sequence>
<dbReference type="AlphaFoldDB" id="A0AAD6J3A5"/>
<keyword evidence="3" id="KW-1185">Reference proteome</keyword>
<evidence type="ECO:0000256" key="1">
    <source>
        <dbReference type="SAM" id="SignalP"/>
    </source>
</evidence>
<gene>
    <name evidence="2" type="ORF">Dda_2227</name>
</gene>
<protein>
    <submittedName>
        <fullName evidence="2">Uncharacterized protein</fullName>
    </submittedName>
</protein>
<evidence type="ECO:0000313" key="3">
    <source>
        <dbReference type="Proteomes" id="UP001221413"/>
    </source>
</evidence>
<dbReference type="EMBL" id="JAQGDS010000002">
    <property type="protein sequence ID" value="KAJ6263658.1"/>
    <property type="molecule type" value="Genomic_DNA"/>
</dbReference>